<comment type="caution">
    <text evidence="1">The sequence shown here is derived from an EMBL/GenBank/DDBJ whole genome shotgun (WGS) entry which is preliminary data.</text>
</comment>
<gene>
    <name evidence="1" type="ORF">VZT92_008330</name>
</gene>
<accession>A0AAW1FE97</accession>
<protein>
    <submittedName>
        <fullName evidence="1">Uncharacterized protein</fullName>
    </submittedName>
</protein>
<proteinExistence type="predicted"/>
<evidence type="ECO:0000313" key="1">
    <source>
        <dbReference type="EMBL" id="KAK9533188.1"/>
    </source>
</evidence>
<dbReference type="Proteomes" id="UP001488805">
    <property type="component" value="Unassembled WGS sequence"/>
</dbReference>
<reference evidence="1 2" key="1">
    <citation type="journal article" date="2024" name="Genome Biol. Evol.">
        <title>Chromosome-level genome assembly of the viviparous eelpout Zoarces viviparus.</title>
        <authorList>
            <person name="Fuhrmann N."/>
            <person name="Brasseur M.V."/>
            <person name="Bakowski C.E."/>
            <person name="Podsiadlowski L."/>
            <person name="Prost S."/>
            <person name="Krehenwinkel H."/>
            <person name="Mayer C."/>
        </authorList>
    </citation>
    <scope>NUCLEOTIDE SEQUENCE [LARGE SCALE GENOMIC DNA]</scope>
    <source>
        <strain evidence="1">NO-MEL_2022_Ind0_liver</strain>
    </source>
</reference>
<evidence type="ECO:0000313" key="2">
    <source>
        <dbReference type="Proteomes" id="UP001488805"/>
    </source>
</evidence>
<sequence>MVLICESLAAAHFQSQPSAASAALDDPLFLPLFSNHEFLPCESPGNSNPPVISSLGPQRREGENRLVLLGVEGEFRATGDQEEGAGWISLRGVEPLYSLFLPGLVKFLGGATH</sequence>
<organism evidence="1 2">
    <name type="scientific">Zoarces viviparus</name>
    <name type="common">Viviparous eelpout</name>
    <name type="synonym">Blennius viviparus</name>
    <dbReference type="NCBI Taxonomy" id="48416"/>
    <lineage>
        <taxon>Eukaryota</taxon>
        <taxon>Metazoa</taxon>
        <taxon>Chordata</taxon>
        <taxon>Craniata</taxon>
        <taxon>Vertebrata</taxon>
        <taxon>Euteleostomi</taxon>
        <taxon>Actinopterygii</taxon>
        <taxon>Neopterygii</taxon>
        <taxon>Teleostei</taxon>
        <taxon>Neoteleostei</taxon>
        <taxon>Acanthomorphata</taxon>
        <taxon>Eupercaria</taxon>
        <taxon>Perciformes</taxon>
        <taxon>Cottioidei</taxon>
        <taxon>Zoarcales</taxon>
        <taxon>Zoarcidae</taxon>
        <taxon>Zoarcinae</taxon>
        <taxon>Zoarces</taxon>
    </lineage>
</organism>
<keyword evidence="2" id="KW-1185">Reference proteome</keyword>
<name>A0AAW1FE97_ZOAVI</name>
<dbReference type="AlphaFoldDB" id="A0AAW1FE97"/>
<dbReference type="EMBL" id="JBCEZU010000067">
    <property type="protein sequence ID" value="KAK9533188.1"/>
    <property type="molecule type" value="Genomic_DNA"/>
</dbReference>